<keyword evidence="2" id="KW-1185">Reference proteome</keyword>
<name>A0A8K0R368_9PLEO</name>
<dbReference type="Proteomes" id="UP000813461">
    <property type="component" value="Unassembled WGS sequence"/>
</dbReference>
<organism evidence="1 2">
    <name type="scientific">Paraphoma chrysanthemicola</name>
    <dbReference type="NCBI Taxonomy" id="798071"/>
    <lineage>
        <taxon>Eukaryota</taxon>
        <taxon>Fungi</taxon>
        <taxon>Dikarya</taxon>
        <taxon>Ascomycota</taxon>
        <taxon>Pezizomycotina</taxon>
        <taxon>Dothideomycetes</taxon>
        <taxon>Pleosporomycetidae</taxon>
        <taxon>Pleosporales</taxon>
        <taxon>Pleosporineae</taxon>
        <taxon>Phaeosphaeriaceae</taxon>
        <taxon>Paraphoma</taxon>
    </lineage>
</organism>
<reference evidence="1" key="1">
    <citation type="journal article" date="2021" name="Nat. Commun.">
        <title>Genetic determinants of endophytism in the Arabidopsis root mycobiome.</title>
        <authorList>
            <person name="Mesny F."/>
            <person name="Miyauchi S."/>
            <person name="Thiergart T."/>
            <person name="Pickel B."/>
            <person name="Atanasova L."/>
            <person name="Karlsson M."/>
            <person name="Huettel B."/>
            <person name="Barry K.W."/>
            <person name="Haridas S."/>
            <person name="Chen C."/>
            <person name="Bauer D."/>
            <person name="Andreopoulos W."/>
            <person name="Pangilinan J."/>
            <person name="LaButti K."/>
            <person name="Riley R."/>
            <person name="Lipzen A."/>
            <person name="Clum A."/>
            <person name="Drula E."/>
            <person name="Henrissat B."/>
            <person name="Kohler A."/>
            <person name="Grigoriev I.V."/>
            <person name="Martin F.M."/>
            <person name="Hacquard S."/>
        </authorList>
    </citation>
    <scope>NUCLEOTIDE SEQUENCE</scope>
    <source>
        <strain evidence="1">MPI-SDFR-AT-0120</strain>
    </source>
</reference>
<comment type="caution">
    <text evidence="1">The sequence shown here is derived from an EMBL/GenBank/DDBJ whole genome shotgun (WGS) entry which is preliminary data.</text>
</comment>
<protein>
    <submittedName>
        <fullName evidence="1">Uncharacterized protein</fullName>
    </submittedName>
</protein>
<gene>
    <name evidence="1" type="ORF">FB567DRAFT_603724</name>
</gene>
<dbReference type="EMBL" id="JAGMVJ010000011">
    <property type="protein sequence ID" value="KAH7086611.1"/>
    <property type="molecule type" value="Genomic_DNA"/>
</dbReference>
<sequence>MDRIALEIAAMIVENLVEYDLGPGPYWEYSEIPGRHLCCGSYDWEDRRPPWIVLTEDTRPTIFNARLSCQKLYAASTKSFATLLGERVFCFTKAGTDDLRAIGNCPRLTPYITTLTIGRTGLRVPAAEDALQSLLSPLDAPDQDRLKKTYKESVNWQITNLPHVQDRLASLFRAFPNLDGIRITSKWRPYPLVPWLSIQDAKMFHRGYCIWKEDDVLDQYHESCGRDTLVYDIQNHRALSSTAITQALVQAKATMTDLRVFDIHPEYLFTQEMVFANLRTLRITVPVYRTIVGRPTPLQPVEMLAKVIVAATSLQDLALNALLDYVHTAPILTALEDRHTLRCIQFTGRFDFEEDELLEFVAHHSQNLRCLIFEGSSLYGSWPAALRTIGHLTKDRLEFFWAFWVKQWDPELDVDRDFTEAQDFELTDDDLAGFSCPCEVSAHPQDRGY</sequence>
<accession>A0A8K0R368</accession>
<evidence type="ECO:0000313" key="2">
    <source>
        <dbReference type="Proteomes" id="UP000813461"/>
    </source>
</evidence>
<evidence type="ECO:0000313" key="1">
    <source>
        <dbReference type="EMBL" id="KAH7086611.1"/>
    </source>
</evidence>
<proteinExistence type="predicted"/>
<dbReference type="AlphaFoldDB" id="A0A8K0R368"/>
<dbReference type="OrthoDB" id="3792060at2759"/>